<reference evidence="2" key="1">
    <citation type="journal article" date="2019" name="Int. J. Syst. Evol. Microbiol.">
        <title>The Global Catalogue of Microorganisms (GCM) 10K type strain sequencing project: providing services to taxonomists for standard genome sequencing and annotation.</title>
        <authorList>
            <consortium name="The Broad Institute Genomics Platform"/>
            <consortium name="The Broad Institute Genome Sequencing Center for Infectious Disease"/>
            <person name="Wu L."/>
            <person name="Ma J."/>
        </authorList>
    </citation>
    <scope>NUCLEOTIDE SEQUENCE [LARGE SCALE GENOMIC DNA]</scope>
    <source>
        <strain evidence="2">JCM 31486</strain>
    </source>
</reference>
<protein>
    <submittedName>
        <fullName evidence="1">Uncharacterized protein</fullName>
    </submittedName>
</protein>
<gene>
    <name evidence="1" type="ORF">ACFQ1S_38935</name>
</gene>
<dbReference type="EMBL" id="JBHTIS010003318">
    <property type="protein sequence ID" value="MFD1051088.1"/>
    <property type="molecule type" value="Genomic_DNA"/>
</dbReference>
<sequence length="90" mass="9463">MRLVDPTVPGGLPATITDQRVALVCPTKFLAEPPDPTQLLTTFEETGPGTLRGFSAAVTGVSVPPKPLLRVDFTDGSTLFARDLLAATKV</sequence>
<comment type="caution">
    <text evidence="1">The sequence shown here is derived from an EMBL/GenBank/DDBJ whole genome shotgun (WGS) entry which is preliminary data.</text>
</comment>
<evidence type="ECO:0000313" key="1">
    <source>
        <dbReference type="EMBL" id="MFD1051088.1"/>
    </source>
</evidence>
<proteinExistence type="predicted"/>
<keyword evidence="2" id="KW-1185">Reference proteome</keyword>
<organism evidence="1 2">
    <name type="scientific">Kibdelosporangium lantanae</name>
    <dbReference type="NCBI Taxonomy" id="1497396"/>
    <lineage>
        <taxon>Bacteria</taxon>
        <taxon>Bacillati</taxon>
        <taxon>Actinomycetota</taxon>
        <taxon>Actinomycetes</taxon>
        <taxon>Pseudonocardiales</taxon>
        <taxon>Pseudonocardiaceae</taxon>
        <taxon>Kibdelosporangium</taxon>
    </lineage>
</organism>
<accession>A0ABW3MLS6</accession>
<evidence type="ECO:0000313" key="2">
    <source>
        <dbReference type="Proteomes" id="UP001597045"/>
    </source>
</evidence>
<dbReference type="Proteomes" id="UP001597045">
    <property type="component" value="Unassembled WGS sequence"/>
</dbReference>
<name>A0ABW3MLS6_9PSEU</name>